<evidence type="ECO:0000259" key="1">
    <source>
        <dbReference type="PROSITE" id="PS51737"/>
    </source>
</evidence>
<dbReference type="Pfam" id="PF07508">
    <property type="entry name" value="Recombinase"/>
    <property type="match status" value="1"/>
</dbReference>
<dbReference type="InterPro" id="IPR011109">
    <property type="entry name" value="DNA_bind_recombinase_dom"/>
</dbReference>
<keyword evidence="3" id="KW-1185">Reference proteome</keyword>
<gene>
    <name evidence="2" type="ORF">GCM10009727_66850</name>
</gene>
<feature type="domain" description="Recombinase" evidence="1">
    <location>
        <begin position="10"/>
        <end position="120"/>
    </location>
</feature>
<dbReference type="PANTHER" id="PTHR30461">
    <property type="entry name" value="DNA-INVERTASE FROM LAMBDOID PROPHAGE"/>
    <property type="match status" value="1"/>
</dbReference>
<evidence type="ECO:0000313" key="3">
    <source>
        <dbReference type="Proteomes" id="UP001501020"/>
    </source>
</evidence>
<reference evidence="3" key="1">
    <citation type="journal article" date="2019" name="Int. J. Syst. Evol. Microbiol.">
        <title>The Global Catalogue of Microorganisms (GCM) 10K type strain sequencing project: providing services to taxonomists for standard genome sequencing and annotation.</title>
        <authorList>
            <consortium name="The Broad Institute Genomics Platform"/>
            <consortium name="The Broad Institute Genome Sequencing Center for Infectious Disease"/>
            <person name="Wu L."/>
            <person name="Ma J."/>
        </authorList>
    </citation>
    <scope>NUCLEOTIDE SEQUENCE [LARGE SCALE GENOMIC DNA]</scope>
    <source>
        <strain evidence="3">JCM 13850</strain>
    </source>
</reference>
<organism evidence="2 3">
    <name type="scientific">Actinomadura napierensis</name>
    <dbReference type="NCBI Taxonomy" id="267854"/>
    <lineage>
        <taxon>Bacteria</taxon>
        <taxon>Bacillati</taxon>
        <taxon>Actinomycetota</taxon>
        <taxon>Actinomycetes</taxon>
        <taxon>Streptosporangiales</taxon>
        <taxon>Thermomonosporaceae</taxon>
        <taxon>Actinomadura</taxon>
    </lineage>
</organism>
<proteinExistence type="predicted"/>
<dbReference type="EMBL" id="BAAAMR010000075">
    <property type="protein sequence ID" value="GAA2157182.1"/>
    <property type="molecule type" value="Genomic_DNA"/>
</dbReference>
<name>A0ABP5M4G2_9ACTN</name>
<sequence length="149" mass="16088">MARGRGRQAPYGYRRIRDARGRYVTQLPMEPQAGVVREIISRVAQGQAIPQIIRELEGRGVPAPRGGPRWSRSVVTDIVHNPAYIGKPKVDADERVAWAPLVPEQLFFTAQRALQGPGGSSAGYPAFGLLLCALGPCHGVFASCLQAVS</sequence>
<dbReference type="Proteomes" id="UP001501020">
    <property type="component" value="Unassembled WGS sequence"/>
</dbReference>
<evidence type="ECO:0000313" key="2">
    <source>
        <dbReference type="EMBL" id="GAA2157182.1"/>
    </source>
</evidence>
<protein>
    <recommendedName>
        <fullName evidence="1">Recombinase domain-containing protein</fullName>
    </recommendedName>
</protein>
<comment type="caution">
    <text evidence="2">The sequence shown here is derived from an EMBL/GenBank/DDBJ whole genome shotgun (WGS) entry which is preliminary data.</text>
</comment>
<dbReference type="PROSITE" id="PS51737">
    <property type="entry name" value="RECOMBINASE_DNA_BIND"/>
    <property type="match status" value="1"/>
</dbReference>
<accession>A0ABP5M4G2</accession>
<dbReference type="InterPro" id="IPR050639">
    <property type="entry name" value="SSR_resolvase"/>
</dbReference>
<dbReference type="Gene3D" id="3.90.1750.20">
    <property type="entry name" value="Putative Large Serine Recombinase, Chain B, Domain 2"/>
    <property type="match status" value="1"/>
</dbReference>
<dbReference type="PANTHER" id="PTHR30461:SF23">
    <property type="entry name" value="DNA RECOMBINASE-RELATED"/>
    <property type="match status" value="1"/>
</dbReference>
<dbReference type="InterPro" id="IPR038109">
    <property type="entry name" value="DNA_bind_recomb_sf"/>
</dbReference>